<dbReference type="OrthoDB" id="10011262at2759"/>
<keyword evidence="4 5" id="KW-0472">Membrane</keyword>
<gene>
    <name evidence="7" type="ORF">TASK_LOCUS3950</name>
</gene>
<feature type="transmembrane region" description="Helical" evidence="5">
    <location>
        <begin position="98"/>
        <end position="120"/>
    </location>
</feature>
<reference evidence="7 8" key="2">
    <citation type="submission" date="2018-11" db="EMBL/GenBank/DDBJ databases">
        <authorList>
            <consortium name="Pathogen Informatics"/>
        </authorList>
    </citation>
    <scope>NUCLEOTIDE SEQUENCE [LARGE SCALE GENOMIC DNA]</scope>
</reference>
<evidence type="ECO:0000313" key="8">
    <source>
        <dbReference type="Proteomes" id="UP000282613"/>
    </source>
</evidence>
<evidence type="ECO:0000256" key="1">
    <source>
        <dbReference type="ARBA" id="ARBA00004370"/>
    </source>
</evidence>
<dbReference type="PROSITE" id="PS50262">
    <property type="entry name" value="G_PROTEIN_RECEP_F1_2"/>
    <property type="match status" value="1"/>
</dbReference>
<dbReference type="AlphaFoldDB" id="A0A0R3W2C2"/>
<evidence type="ECO:0000256" key="3">
    <source>
        <dbReference type="ARBA" id="ARBA00022989"/>
    </source>
</evidence>
<dbReference type="STRING" id="60517.A0A0R3W2C2"/>
<dbReference type="WBParaSite" id="TASK_0000394901-mRNA-1">
    <property type="protein sequence ID" value="TASK_0000394901-mRNA-1"/>
    <property type="gene ID" value="TASK_0000394901"/>
</dbReference>
<accession>A0A0R3W2C2</accession>
<evidence type="ECO:0000256" key="2">
    <source>
        <dbReference type="ARBA" id="ARBA00022692"/>
    </source>
</evidence>
<dbReference type="Gene3D" id="1.20.1070.10">
    <property type="entry name" value="Rhodopsin 7-helix transmembrane proteins"/>
    <property type="match status" value="1"/>
</dbReference>
<reference evidence="9" key="1">
    <citation type="submission" date="2017-02" db="UniProtKB">
        <authorList>
            <consortium name="WormBaseParasite"/>
        </authorList>
    </citation>
    <scope>IDENTIFICATION</scope>
</reference>
<keyword evidence="3 5" id="KW-1133">Transmembrane helix</keyword>
<evidence type="ECO:0000259" key="6">
    <source>
        <dbReference type="PROSITE" id="PS50262"/>
    </source>
</evidence>
<dbReference type="InterPro" id="IPR017452">
    <property type="entry name" value="GPCR_Rhodpsn_7TM"/>
</dbReference>
<evidence type="ECO:0000313" key="7">
    <source>
        <dbReference type="EMBL" id="VDK32628.1"/>
    </source>
</evidence>
<dbReference type="EMBL" id="UYRS01018321">
    <property type="protein sequence ID" value="VDK32628.1"/>
    <property type="molecule type" value="Genomic_DNA"/>
</dbReference>
<dbReference type="CDD" id="cd14978">
    <property type="entry name" value="7tmA_FMRFamide_R-like"/>
    <property type="match status" value="1"/>
</dbReference>
<dbReference type="InterPro" id="IPR052954">
    <property type="entry name" value="GPCR-Ligand_Int"/>
</dbReference>
<evidence type="ECO:0000313" key="9">
    <source>
        <dbReference type="WBParaSite" id="TASK_0000394901-mRNA-1"/>
    </source>
</evidence>
<dbReference type="SUPFAM" id="SSF81321">
    <property type="entry name" value="Family A G protein-coupled receptor-like"/>
    <property type="match status" value="1"/>
</dbReference>
<feature type="transmembrane region" description="Helical" evidence="5">
    <location>
        <begin position="16"/>
        <end position="35"/>
    </location>
</feature>
<sequence>MSAHNNSTFNDQEISYAHWLIFGPLSCPVAILGFIGNYLTFQTLHQPQLSCINSSVFLKFLTTADAATIFFYFISFIIPVLASEAVVNWMDNSGYYHAIYPLALISQTCAVYTVVLFSIVRYVNICHPFGLHAFRTRRVTRMMVSCIFAFAVICNLPRVFEYIPISLQVFNASCNCTEVRIIRLGEQQLYISIYTSYGYTFGIFVIPVSIVAVLNARLGCLLHRVHREFTGKRSHMPQHIPMKVNLRGNNNIPAIESDTHTEQLEEAHRPRSHIPRGMKTSSNTQLIHARAQVTGRLFCLVSVFIAFQSLPMVDNLMQAFMSDLVKAAFPNYSVFYAICQFSVMLNSSLNTVLYCFLGQRFRTTFLKMIYRWLDSCCAFLTHLSCRACPFKRW</sequence>
<feature type="transmembrane region" description="Helical" evidence="5">
    <location>
        <begin position="141"/>
        <end position="160"/>
    </location>
</feature>
<feature type="transmembrane region" description="Helical" evidence="5">
    <location>
        <begin position="197"/>
        <end position="218"/>
    </location>
</feature>
<dbReference type="PANTHER" id="PTHR46641:SF2">
    <property type="entry name" value="FMRFAMIDE RECEPTOR"/>
    <property type="match status" value="1"/>
</dbReference>
<comment type="subcellular location">
    <subcellularLocation>
        <location evidence="1">Membrane</location>
    </subcellularLocation>
</comment>
<dbReference type="Pfam" id="PF00001">
    <property type="entry name" value="7tm_1"/>
    <property type="match status" value="1"/>
</dbReference>
<dbReference type="PRINTS" id="PR00237">
    <property type="entry name" value="GPCRRHODOPSN"/>
</dbReference>
<protein>
    <submittedName>
        <fullName evidence="9">G_PROTEIN_RECEP_F1_2 domain-containing protein</fullName>
    </submittedName>
</protein>
<feature type="transmembrane region" description="Helical" evidence="5">
    <location>
        <begin position="333"/>
        <end position="357"/>
    </location>
</feature>
<dbReference type="Proteomes" id="UP000282613">
    <property type="component" value="Unassembled WGS sequence"/>
</dbReference>
<feature type="transmembrane region" description="Helical" evidence="5">
    <location>
        <begin position="293"/>
        <end position="313"/>
    </location>
</feature>
<dbReference type="GO" id="GO:0004930">
    <property type="term" value="F:G protein-coupled receptor activity"/>
    <property type="evidence" value="ECO:0007669"/>
    <property type="project" value="InterPro"/>
</dbReference>
<name>A0A0R3W2C2_TAEAS</name>
<evidence type="ECO:0000256" key="4">
    <source>
        <dbReference type="ARBA" id="ARBA00023136"/>
    </source>
</evidence>
<proteinExistence type="predicted"/>
<dbReference type="GO" id="GO:0016020">
    <property type="term" value="C:membrane"/>
    <property type="evidence" value="ECO:0007669"/>
    <property type="project" value="UniProtKB-SubCell"/>
</dbReference>
<dbReference type="InterPro" id="IPR000276">
    <property type="entry name" value="GPCR_Rhodpsn"/>
</dbReference>
<keyword evidence="8" id="KW-1185">Reference proteome</keyword>
<dbReference type="PANTHER" id="PTHR46641">
    <property type="entry name" value="FMRFAMIDE RECEPTOR-RELATED"/>
    <property type="match status" value="1"/>
</dbReference>
<evidence type="ECO:0000256" key="5">
    <source>
        <dbReference type="SAM" id="Phobius"/>
    </source>
</evidence>
<feature type="transmembrane region" description="Helical" evidence="5">
    <location>
        <begin position="56"/>
        <end position="78"/>
    </location>
</feature>
<organism evidence="9">
    <name type="scientific">Taenia asiatica</name>
    <name type="common">Asian tapeworm</name>
    <dbReference type="NCBI Taxonomy" id="60517"/>
    <lineage>
        <taxon>Eukaryota</taxon>
        <taxon>Metazoa</taxon>
        <taxon>Spiralia</taxon>
        <taxon>Lophotrochozoa</taxon>
        <taxon>Platyhelminthes</taxon>
        <taxon>Cestoda</taxon>
        <taxon>Eucestoda</taxon>
        <taxon>Cyclophyllidea</taxon>
        <taxon>Taeniidae</taxon>
        <taxon>Taenia</taxon>
    </lineage>
</organism>
<feature type="domain" description="G-protein coupled receptors family 1 profile" evidence="6">
    <location>
        <begin position="36"/>
        <end position="354"/>
    </location>
</feature>
<keyword evidence="2 5" id="KW-0812">Transmembrane</keyword>